<feature type="non-terminal residue" evidence="10">
    <location>
        <position position="1336"/>
    </location>
</feature>
<dbReference type="Gene3D" id="2.30.110.50">
    <property type="match status" value="1"/>
</dbReference>
<keyword evidence="4" id="KW-0677">Repeat</keyword>
<dbReference type="SUPFAM" id="SSF69349">
    <property type="entry name" value="Phage fibre proteins"/>
    <property type="match status" value="1"/>
</dbReference>
<comment type="similarity">
    <text evidence="2">Belongs to the VgrG protein family.</text>
</comment>
<evidence type="ECO:0000259" key="8">
    <source>
        <dbReference type="Pfam" id="PF22178"/>
    </source>
</evidence>
<dbReference type="KEGG" id="tat:KUM_1334"/>
<keyword evidence="3" id="KW-0964">Secreted</keyword>
<dbReference type="Pfam" id="PF05954">
    <property type="entry name" value="Phage_GPD"/>
    <property type="match status" value="1"/>
</dbReference>
<feature type="compositionally biased region" description="Gly residues" evidence="5">
    <location>
        <begin position="784"/>
        <end position="793"/>
    </location>
</feature>
<name>I7J2I4_9BURK</name>
<dbReference type="PANTHER" id="PTHR32305">
    <property type="match status" value="1"/>
</dbReference>
<organism evidence="10">
    <name type="scientific">Taylorella asinigenitalis 14/45</name>
    <dbReference type="NCBI Taxonomy" id="1091495"/>
    <lineage>
        <taxon>Bacteria</taxon>
        <taxon>Pseudomonadati</taxon>
        <taxon>Pseudomonadota</taxon>
        <taxon>Betaproteobacteria</taxon>
        <taxon>Burkholderiales</taxon>
        <taxon>Alcaligenaceae</taxon>
        <taxon>Taylorella</taxon>
    </lineage>
</organism>
<evidence type="ECO:0000256" key="4">
    <source>
        <dbReference type="ARBA" id="ARBA00022737"/>
    </source>
</evidence>
<dbReference type="NCBIfam" id="TIGR01646">
    <property type="entry name" value="vgr_GE"/>
    <property type="match status" value="1"/>
</dbReference>
<dbReference type="InterPro" id="IPR017847">
    <property type="entry name" value="T6SS_RhsGE_Vgr_subset"/>
</dbReference>
<evidence type="ECO:0000259" key="6">
    <source>
        <dbReference type="Pfam" id="PF04717"/>
    </source>
</evidence>
<evidence type="ECO:0000313" key="10">
    <source>
        <dbReference type="EMBL" id="CCG20113.1"/>
    </source>
</evidence>
<evidence type="ECO:0000256" key="2">
    <source>
        <dbReference type="ARBA" id="ARBA00005558"/>
    </source>
</evidence>
<dbReference type="Pfam" id="PF04717">
    <property type="entry name" value="Phage_base_V"/>
    <property type="match status" value="1"/>
</dbReference>
<feature type="domain" description="Teneurin-like YD-shell" evidence="9">
    <location>
        <begin position="1215"/>
        <end position="1330"/>
    </location>
</feature>
<proteinExistence type="inferred from homology"/>
<dbReference type="SUPFAM" id="SSF69279">
    <property type="entry name" value="Phage tail proteins"/>
    <property type="match status" value="2"/>
</dbReference>
<dbReference type="GO" id="GO:0005576">
    <property type="term" value="C:extracellular region"/>
    <property type="evidence" value="ECO:0007669"/>
    <property type="project" value="UniProtKB-SubCell"/>
</dbReference>
<comment type="subcellular location">
    <subcellularLocation>
        <location evidence="1">Secreted</location>
    </subcellularLocation>
</comment>
<dbReference type="PANTHER" id="PTHR32305:SF15">
    <property type="entry name" value="PROTEIN RHSA-RELATED"/>
    <property type="match status" value="1"/>
</dbReference>
<dbReference type="InterPro" id="IPR050708">
    <property type="entry name" value="T6SS_VgrG/RHS"/>
</dbReference>
<dbReference type="Pfam" id="PF22178">
    <property type="entry name" value="Gp5_trimer_C"/>
    <property type="match status" value="1"/>
</dbReference>
<dbReference type="InterPro" id="IPR045351">
    <property type="entry name" value="DUF6531"/>
</dbReference>
<dbReference type="NCBIfam" id="TIGR01643">
    <property type="entry name" value="YD_repeat_2x"/>
    <property type="match status" value="3"/>
</dbReference>
<dbReference type="InterPro" id="IPR006531">
    <property type="entry name" value="Gp5/Vgr_OB"/>
</dbReference>
<feature type="compositionally biased region" description="Basic and acidic residues" evidence="5">
    <location>
        <begin position="813"/>
        <end position="823"/>
    </location>
</feature>
<evidence type="ECO:0000259" key="9">
    <source>
        <dbReference type="Pfam" id="PF25023"/>
    </source>
</evidence>
<dbReference type="InterPro" id="IPR054030">
    <property type="entry name" value="Gp5_Vgr_C"/>
</dbReference>
<dbReference type="SUPFAM" id="SSF69255">
    <property type="entry name" value="gp5 N-terminal domain-like"/>
    <property type="match status" value="1"/>
</dbReference>
<dbReference type="Gene3D" id="2.180.10.10">
    <property type="entry name" value="RHS repeat-associated core"/>
    <property type="match status" value="1"/>
</dbReference>
<feature type="region of interest" description="Disordered" evidence="5">
    <location>
        <begin position="518"/>
        <end position="545"/>
    </location>
</feature>
<evidence type="ECO:0000256" key="3">
    <source>
        <dbReference type="ARBA" id="ARBA00022525"/>
    </source>
</evidence>
<feature type="region of interest" description="Disordered" evidence="5">
    <location>
        <begin position="784"/>
        <end position="823"/>
    </location>
</feature>
<protein>
    <submittedName>
        <fullName evidence="10">RHS family protein</fullName>
    </submittedName>
</protein>
<dbReference type="InterPro" id="IPR037026">
    <property type="entry name" value="Vgr_OB-fold_dom_sf"/>
</dbReference>
<dbReference type="NCBIfam" id="TIGR03361">
    <property type="entry name" value="VI_Rhs_Vgr"/>
    <property type="match status" value="1"/>
</dbReference>
<feature type="domain" description="DUF6531" evidence="7">
    <location>
        <begin position="856"/>
        <end position="931"/>
    </location>
</feature>
<evidence type="ECO:0000259" key="7">
    <source>
        <dbReference type="Pfam" id="PF20148"/>
    </source>
</evidence>
<dbReference type="InterPro" id="IPR056823">
    <property type="entry name" value="TEN-like_YD-shell"/>
</dbReference>
<evidence type="ECO:0000256" key="1">
    <source>
        <dbReference type="ARBA" id="ARBA00004613"/>
    </source>
</evidence>
<accession>I7J2I4</accession>
<dbReference type="EMBL" id="HE681424">
    <property type="protein sequence ID" value="CCG20113.1"/>
    <property type="molecule type" value="Genomic_DNA"/>
</dbReference>
<evidence type="ECO:0000256" key="5">
    <source>
        <dbReference type="SAM" id="MobiDB-lite"/>
    </source>
</evidence>
<dbReference type="Pfam" id="PF05593">
    <property type="entry name" value="RHS_repeat"/>
    <property type="match status" value="1"/>
</dbReference>
<dbReference type="HOGENOM" id="CLU_005761_0_0_4"/>
<dbReference type="Pfam" id="PF25023">
    <property type="entry name" value="TEN_YD-shell"/>
    <property type="match status" value="1"/>
</dbReference>
<feature type="domain" description="Gp5/Type VI secretion system Vgr C-terminal trimerisation" evidence="8">
    <location>
        <begin position="467"/>
        <end position="568"/>
    </location>
</feature>
<dbReference type="Gene3D" id="3.55.50.10">
    <property type="entry name" value="Baseplate protein-like domains"/>
    <property type="match status" value="1"/>
</dbReference>
<feature type="compositionally biased region" description="Polar residues" evidence="5">
    <location>
        <begin position="531"/>
        <end position="545"/>
    </location>
</feature>
<dbReference type="InterPro" id="IPR006530">
    <property type="entry name" value="YD"/>
</dbReference>
<feature type="domain" description="Gp5/Type VI secretion system Vgr protein OB-fold" evidence="6">
    <location>
        <begin position="383"/>
        <end position="450"/>
    </location>
</feature>
<dbReference type="InterPro" id="IPR006533">
    <property type="entry name" value="T6SS_Vgr_RhsGE"/>
</dbReference>
<sequence>MNRIVNLKTVLGDSLRFLSLKGKDELSNLFEYHVQAVAEDKPIDQTQLPGTDVSIEIDAEKSVRYINGMINSVRKVSEKIEDSRKYFIYEFTVVPHLWYSTQTNNSRIFQEMTAVEVVKKVLEEYDVNIENKLFENYRKWNYCVQYNETDFSFVSRLLEHEGIYYWFRHDDKKHYLVLTDSKDTHPKLPVNGVAYFYHEDKMAYAHDQHVFDWQTGGQITSSSYSTQDYNFENPRGDLSGESNLGSKYSPGRELDIYEPFGGYISADESEHYAKVHLESLQALQDYAEARTRLRDISSGYKIELKQAPYAGDDGEYLVVKTEYDISVQSYVSGDDVNFNLETSALLIPADVQYRSPRVHKEPKMGGPQTAVVTGPAGEEIWTDKYGRIKVQFHWDRDGKKDENSSCWVRVSSPWAGSGFGGVQIPRVGEEVVVDFVDGQPDRPVVIGRVYNNENMPPVNLPDDATQSGFFTRSKNGDASNANRMMFEDSPGKELLSFVAERDMNTHVKDKQTQDITGNVTSSIDGFRSHTTHSTSDITMKSGRESTYNSSHLRTIKTQLTESISGDLTEDYLDGVDESIEGSLTSTVSGPAIHTVQGYHLNTQASDIENILGSLEENIGQNTESKVNTSSKFSSSSLNWKAAKMGMCATVSDTEVNSGSDIKYTSGTGITNKSAVEIKFISPLSLEGHLIYSKSHKNYSKDVPVSISFSALKDSIGLATIGTNWVDVSLVASSQSLQPTAVNAYGLNLQLIGEESKAGQLSNDFIGFKYEKGFRKWLMSMRPGGGTGAGGSKNKGGKDGSGNVNKNNKNGKNKRSEKPQNRCKDCQKLTSKGDLLGLSFSAGMGALGLLNAGESEHSINFSLGDEKFYHSDFALPGIKPIVWTRFYRSNNYAYDDVSPLSALGPRWNTPYLQFIYLHDETPVLVSDEGRLVRCIQTLPLKEEVYDRKEELYWSQPDNDTLQVRYKNGHKLRFILIGSVYRLKQITDAQNNPLNFKYDEKSRLISIQNEIYTVYFKHDEKDRIIEIFYYDINLKTGEKFHQTLAKYTFDDEGDLVQVSDRYNLTNKYTYQFGHLVTRYEDKTGRGVNLSWEMDGDIGRCVYECLDDGSDALSIKYDRENFSTYVTDALGQTTKYVFNEENYFLEIHYCDGTKRLNTRDEFNNITQVTYQDGTTSKFIYDSFDNLVEILQPDSTTVKYDYDTDNNLITLTDPMGNEWHRIYDDQNQVILEVDPLGNRTEFQYNTKGQVIRIKDAKGGNKHLDYHITGEVSSFRDCSGKTTKWDYDLLGRVVKMTEPCGTSKSYLYDNFGCICKVERSGTNPVYLEHDAEGRLLKFIDG</sequence>
<gene>
    <name evidence="10" type="ORF">KUM_1334</name>
</gene>
<dbReference type="Gene3D" id="4.10.220.110">
    <property type="match status" value="1"/>
</dbReference>
<dbReference type="InterPro" id="IPR031325">
    <property type="entry name" value="RHS_repeat"/>
</dbReference>
<dbReference type="Gene3D" id="2.40.50.230">
    <property type="entry name" value="Gp5 N-terminal domain"/>
    <property type="match status" value="1"/>
</dbReference>
<reference evidence="10" key="1">
    <citation type="journal article" date="2012" name="Vet. Microbiol.">
        <title>Comparative genomic analyses of the Taylorellae.</title>
        <authorList>
            <person name="Hauser H."/>
            <person name="Richter D.C."/>
            <person name="van Tonder A."/>
            <person name="Clark L."/>
            <person name="Preston A."/>
        </authorList>
    </citation>
    <scope>NUCLEOTIDE SEQUENCE</scope>
    <source>
        <strain evidence="10">14/45</strain>
    </source>
</reference>
<dbReference type="Pfam" id="PF20148">
    <property type="entry name" value="DUF6531"/>
    <property type="match status" value="1"/>
</dbReference>